<evidence type="ECO:0000256" key="1">
    <source>
        <dbReference type="ARBA" id="ARBA00008791"/>
    </source>
</evidence>
<proteinExistence type="inferred from homology"/>
<dbReference type="PIRSF" id="PIRSF006276">
    <property type="entry name" value="UspA"/>
    <property type="match status" value="1"/>
</dbReference>
<reference evidence="3 4" key="1">
    <citation type="journal article" date="2019" name="Nat. Commun.">
        <title>A new type of DNA phosphorothioation-based antiviral system in archaea.</title>
        <authorList>
            <person name="Xiong L."/>
            <person name="Liu S."/>
            <person name="Chen S."/>
            <person name="Xiao Y."/>
            <person name="Zhu B."/>
            <person name="Gao Y."/>
            <person name="Zhang Y."/>
            <person name="Chen B."/>
            <person name="Luo J."/>
            <person name="Deng Z."/>
            <person name="Chen X."/>
            <person name="Wang L."/>
            <person name="Chen S."/>
        </authorList>
    </citation>
    <scope>NUCLEOTIDE SEQUENCE [LARGE SCALE GENOMIC DNA]</scope>
    <source>
        <strain evidence="3 4">JCM 10635</strain>
    </source>
</reference>
<dbReference type="Pfam" id="PF00582">
    <property type="entry name" value="Usp"/>
    <property type="match status" value="1"/>
</dbReference>
<dbReference type="EMBL" id="CP031305">
    <property type="protein sequence ID" value="QCC53382.1"/>
    <property type="molecule type" value="Genomic_DNA"/>
</dbReference>
<dbReference type="Proteomes" id="UP000296822">
    <property type="component" value="Chromosome"/>
</dbReference>
<accession>A0A4D6HK03</accession>
<dbReference type="Gene3D" id="3.40.50.620">
    <property type="entry name" value="HUPs"/>
    <property type="match status" value="1"/>
</dbReference>
<feature type="domain" description="UspA" evidence="2">
    <location>
        <begin position="1"/>
        <end position="146"/>
    </location>
</feature>
<dbReference type="RefSeq" id="WP_006066806.1">
    <property type="nucleotide sequence ID" value="NZ_CP031305.1"/>
</dbReference>
<dbReference type="PRINTS" id="PR01438">
    <property type="entry name" value="UNVRSLSTRESS"/>
</dbReference>
<sequence>MYDTILIPTDGSSGTERAISNGLDIAQQYDASAHALSVIDIAELLEVGYGGDRSDFEAAIEPLEDDAKRAVEAVDTQARRMDGDVDVLPVVREGEPYETILAYADEIDADLIVMGTHGRHGLPRYLLGSTTERVVRTAEIPVLTVRMPAD</sequence>
<comment type="similarity">
    <text evidence="1">Belongs to the universal stress protein A family.</text>
</comment>
<evidence type="ECO:0000313" key="4">
    <source>
        <dbReference type="Proteomes" id="UP000296822"/>
    </source>
</evidence>
<dbReference type="PANTHER" id="PTHR46268">
    <property type="entry name" value="STRESS RESPONSE PROTEIN NHAX"/>
    <property type="match status" value="1"/>
</dbReference>
<dbReference type="GeneID" id="39850023"/>
<evidence type="ECO:0000313" key="3">
    <source>
        <dbReference type="EMBL" id="QCC53382.1"/>
    </source>
</evidence>
<name>A0A4D6HK03_9EURY</name>
<dbReference type="InterPro" id="IPR014729">
    <property type="entry name" value="Rossmann-like_a/b/a_fold"/>
</dbReference>
<dbReference type="AlphaFoldDB" id="A0A4D6HK03"/>
<dbReference type="InterPro" id="IPR006016">
    <property type="entry name" value="UspA"/>
</dbReference>
<dbReference type="InterPro" id="IPR006015">
    <property type="entry name" value="Universal_stress_UspA"/>
</dbReference>
<evidence type="ECO:0000259" key="2">
    <source>
        <dbReference type="Pfam" id="PF00582"/>
    </source>
</evidence>
<dbReference type="KEGG" id="nbg:DV706_02115"/>
<gene>
    <name evidence="3" type="ORF">DV706_02115</name>
</gene>
<protein>
    <submittedName>
        <fullName evidence="3">Universal stress protein</fullName>
    </submittedName>
</protein>
<dbReference type="CDD" id="cd00293">
    <property type="entry name" value="USP-like"/>
    <property type="match status" value="1"/>
</dbReference>
<organism evidence="3 4">
    <name type="scientific">Natronorubrum bangense</name>
    <dbReference type="NCBI Taxonomy" id="61858"/>
    <lineage>
        <taxon>Archaea</taxon>
        <taxon>Methanobacteriati</taxon>
        <taxon>Methanobacteriota</taxon>
        <taxon>Stenosarchaea group</taxon>
        <taxon>Halobacteria</taxon>
        <taxon>Halobacteriales</taxon>
        <taxon>Natrialbaceae</taxon>
        <taxon>Natronorubrum</taxon>
    </lineage>
</organism>
<dbReference type="SUPFAM" id="SSF52402">
    <property type="entry name" value="Adenine nucleotide alpha hydrolases-like"/>
    <property type="match status" value="1"/>
</dbReference>
<dbReference type="PANTHER" id="PTHR46268:SF6">
    <property type="entry name" value="UNIVERSAL STRESS PROTEIN UP12"/>
    <property type="match status" value="1"/>
</dbReference>